<organism evidence="2 3">
    <name type="scientific">Blautia hydrogenotrophica (strain DSM 10507 / JCM 14656 / S5a33)</name>
    <name type="common">Ruminococcus hydrogenotrophicus</name>
    <dbReference type="NCBI Taxonomy" id="476272"/>
    <lineage>
        <taxon>Bacteria</taxon>
        <taxon>Bacillati</taxon>
        <taxon>Bacillota</taxon>
        <taxon>Clostridia</taxon>
        <taxon>Lachnospirales</taxon>
        <taxon>Lachnospiraceae</taxon>
        <taxon>Blautia</taxon>
    </lineage>
</organism>
<proteinExistence type="predicted"/>
<dbReference type="HOGENOM" id="CLU_1307129_0_0_9"/>
<protein>
    <recommendedName>
        <fullName evidence="4">CDP-alcohol phosphatidyltransferase</fullName>
    </recommendedName>
</protein>
<name>C0CH09_BLAHS</name>
<gene>
    <name evidence="2" type="ORF">RUMHYD_00122</name>
</gene>
<evidence type="ECO:0000313" key="2">
    <source>
        <dbReference type="EMBL" id="EEG51065.1"/>
    </source>
</evidence>
<feature type="transmembrane region" description="Helical" evidence="1">
    <location>
        <begin position="12"/>
        <end position="45"/>
    </location>
</feature>
<dbReference type="GO" id="GO:0016020">
    <property type="term" value="C:membrane"/>
    <property type="evidence" value="ECO:0007669"/>
    <property type="project" value="InterPro"/>
</dbReference>
<keyword evidence="1" id="KW-1133">Transmembrane helix</keyword>
<dbReference type="GO" id="GO:0016780">
    <property type="term" value="F:phosphotransferase activity, for other substituted phosphate groups"/>
    <property type="evidence" value="ECO:0007669"/>
    <property type="project" value="InterPro"/>
</dbReference>
<feature type="transmembrane region" description="Helical" evidence="1">
    <location>
        <begin position="66"/>
        <end position="88"/>
    </location>
</feature>
<feature type="non-terminal residue" evidence="2">
    <location>
        <position position="1"/>
    </location>
</feature>
<reference evidence="2 3" key="1">
    <citation type="submission" date="2009-01" db="EMBL/GenBank/DDBJ databases">
        <authorList>
            <person name="Fulton L."/>
            <person name="Clifton S."/>
            <person name="Fulton B."/>
            <person name="Xu J."/>
            <person name="Minx P."/>
            <person name="Pepin K.H."/>
            <person name="Johnson M."/>
            <person name="Bhonagiri V."/>
            <person name="Nash W.E."/>
            <person name="Mardis E.R."/>
            <person name="Wilson R.K."/>
        </authorList>
    </citation>
    <scope>NUCLEOTIDE SEQUENCE [LARGE SCALE GENOMIC DNA]</scope>
    <source>
        <strain evidence="3">DSM 10507 / JCM 14656 / S5a33</strain>
    </source>
</reference>
<accession>C0CH09</accession>
<dbReference type="EMBL" id="ACBZ01000002">
    <property type="protein sequence ID" value="EEG51065.1"/>
    <property type="molecule type" value="Genomic_DNA"/>
</dbReference>
<feature type="transmembrane region" description="Helical" evidence="1">
    <location>
        <begin position="100"/>
        <end position="120"/>
    </location>
</feature>
<dbReference type="InterPro" id="IPR043130">
    <property type="entry name" value="CDP-OH_PTrfase_TM_dom"/>
</dbReference>
<sequence length="210" mass="22791">AANAGISANSVSYFSIIIGIVACLCFLPVSHTAHIIGAILINLWLILDCTDGNLARSVRAQPFGEFADGISSYILVGLMCTMMGVAVYHEGGLLVPAQCSWIILIGALASSADSLMRLIYQKYKNTEREMADKKILEVENDVRIDHSQVESFRVRIETELGVGGLLPVAILLATLLKMLDLIVVYCFLYYGTSCLAVTLIYIKKAVNAAK</sequence>
<dbReference type="RefSeq" id="WP_005944767.1">
    <property type="nucleotide sequence ID" value="NZ_GG657679.1"/>
</dbReference>
<dbReference type="PATRIC" id="fig|476272.21.peg.3128"/>
<dbReference type="Proteomes" id="UP000003100">
    <property type="component" value="Unassembled WGS sequence"/>
</dbReference>
<keyword evidence="1" id="KW-0472">Membrane</keyword>
<reference evidence="2 3" key="2">
    <citation type="submission" date="2009-02" db="EMBL/GenBank/DDBJ databases">
        <title>Draft genome sequence of Blautia hydrogenotrophica DSM 10507 (Ruminococcus hydrogenotrophicus DSM 10507).</title>
        <authorList>
            <person name="Sudarsanam P."/>
            <person name="Ley R."/>
            <person name="Guruge J."/>
            <person name="Turnbaugh P.J."/>
            <person name="Mahowald M."/>
            <person name="Liep D."/>
            <person name="Gordon J."/>
        </authorList>
    </citation>
    <scope>NUCLEOTIDE SEQUENCE [LARGE SCALE GENOMIC DNA]</scope>
    <source>
        <strain evidence="3">DSM 10507 / JCM 14656 / S5a33</strain>
    </source>
</reference>
<evidence type="ECO:0000313" key="3">
    <source>
        <dbReference type="Proteomes" id="UP000003100"/>
    </source>
</evidence>
<dbReference type="eggNOG" id="COG0558">
    <property type="taxonomic scope" value="Bacteria"/>
</dbReference>
<dbReference type="Pfam" id="PF01066">
    <property type="entry name" value="CDP-OH_P_transf"/>
    <property type="match status" value="1"/>
</dbReference>
<dbReference type="Gene3D" id="1.20.120.1760">
    <property type="match status" value="1"/>
</dbReference>
<dbReference type="InterPro" id="IPR000462">
    <property type="entry name" value="CDP-OH_P_trans"/>
</dbReference>
<feature type="transmembrane region" description="Helical" evidence="1">
    <location>
        <begin position="160"/>
        <end position="176"/>
    </location>
</feature>
<comment type="caution">
    <text evidence="2">The sequence shown here is derived from an EMBL/GenBank/DDBJ whole genome shotgun (WGS) entry which is preliminary data.</text>
</comment>
<evidence type="ECO:0000256" key="1">
    <source>
        <dbReference type="SAM" id="Phobius"/>
    </source>
</evidence>
<dbReference type="AlphaFoldDB" id="C0CH09"/>
<keyword evidence="1" id="KW-0812">Transmembrane</keyword>
<feature type="transmembrane region" description="Helical" evidence="1">
    <location>
        <begin position="182"/>
        <end position="202"/>
    </location>
</feature>
<evidence type="ECO:0008006" key="4">
    <source>
        <dbReference type="Google" id="ProtNLM"/>
    </source>
</evidence>
<keyword evidence="3" id="KW-1185">Reference proteome</keyword>
<dbReference type="GO" id="GO:0008654">
    <property type="term" value="P:phospholipid biosynthetic process"/>
    <property type="evidence" value="ECO:0007669"/>
    <property type="project" value="InterPro"/>
</dbReference>